<feature type="transmembrane region" description="Helical" evidence="11">
    <location>
        <begin position="99"/>
        <end position="119"/>
    </location>
</feature>
<feature type="transmembrane region" description="Helical" evidence="11">
    <location>
        <begin position="304"/>
        <end position="326"/>
    </location>
</feature>
<evidence type="ECO:0000256" key="9">
    <source>
        <dbReference type="ARBA" id="ARBA00035611"/>
    </source>
</evidence>
<comment type="function">
    <text evidence="9">Part of the binding-protein-dependent transport system for D-xylose. Probably responsible for the translocation of the substrate across the membrane.</text>
</comment>
<gene>
    <name evidence="12" type="ORF">GCM10025865_16830</name>
</gene>
<feature type="transmembrane region" description="Helical" evidence="11">
    <location>
        <begin position="72"/>
        <end position="92"/>
    </location>
</feature>
<sequence>MIGVVGATSGRGPSRAGADAGALAAYGPRAVWQRMRDGELTLLPIAVSLVAIWVVLGIANPTFWTPENLVNLSLQSVSTGVIALGIVIVLLVGQIDLSVGSVSGLSAAIVAVGSVSLGWPLAVGVVVAIAIGMVVGLVYGIAVSRLGLPSFVLTLAGLLVLAGVQWRVLGTQGSVNLPFESWLVLFSQSWFLPTVVAWTLAALVVAGIATSRLLRRHRRLAAGLPAESMARVLVRVGIVAAFLALVVGYLGQARGVGYSVVLFVVLVAVADLMLRRTRWGRYVRAVGGNRRSALLAGVPVRRTLVSAFVACSGLAALGGVLAAGRLAAANQSTGGGEIFLTAIAAAVIGGTSLFGGRGSAWSALLGVLVIQSIANGLTLLDLDSAARSIVTGLVLALAVSIDTLVRGRGSS</sequence>
<feature type="transmembrane region" description="Helical" evidence="11">
    <location>
        <begin position="256"/>
        <end position="274"/>
    </location>
</feature>
<dbReference type="EMBL" id="AP027729">
    <property type="protein sequence ID" value="BDZ42384.1"/>
    <property type="molecule type" value="Genomic_DNA"/>
</dbReference>
<dbReference type="InterPro" id="IPR001851">
    <property type="entry name" value="ABC_transp_permease"/>
</dbReference>
<keyword evidence="3" id="KW-1003">Cell membrane</keyword>
<feature type="transmembrane region" description="Helical" evidence="11">
    <location>
        <begin position="338"/>
        <end position="356"/>
    </location>
</feature>
<feature type="transmembrane region" description="Helical" evidence="11">
    <location>
        <begin position="40"/>
        <end position="60"/>
    </location>
</feature>
<evidence type="ECO:0000313" key="13">
    <source>
        <dbReference type="Proteomes" id="UP001321475"/>
    </source>
</evidence>
<feature type="transmembrane region" description="Helical" evidence="11">
    <location>
        <begin position="190"/>
        <end position="211"/>
    </location>
</feature>
<keyword evidence="8 11" id="KW-0472">Membrane</keyword>
<feature type="transmembrane region" description="Helical" evidence="11">
    <location>
        <begin position="386"/>
        <end position="405"/>
    </location>
</feature>
<organism evidence="12 13">
    <name type="scientific">Paraoerskovia sediminicola</name>
    <dbReference type="NCBI Taxonomy" id="1138587"/>
    <lineage>
        <taxon>Bacteria</taxon>
        <taxon>Bacillati</taxon>
        <taxon>Actinomycetota</taxon>
        <taxon>Actinomycetes</taxon>
        <taxon>Micrococcales</taxon>
        <taxon>Cellulomonadaceae</taxon>
        <taxon>Paraoerskovia</taxon>
    </lineage>
</organism>
<feature type="transmembrane region" description="Helical" evidence="11">
    <location>
        <begin position="151"/>
        <end position="170"/>
    </location>
</feature>
<evidence type="ECO:0000256" key="2">
    <source>
        <dbReference type="ARBA" id="ARBA00022448"/>
    </source>
</evidence>
<evidence type="ECO:0000256" key="6">
    <source>
        <dbReference type="ARBA" id="ARBA00022692"/>
    </source>
</evidence>
<feature type="transmembrane region" description="Helical" evidence="11">
    <location>
        <begin position="363"/>
        <end position="380"/>
    </location>
</feature>
<evidence type="ECO:0000256" key="4">
    <source>
        <dbReference type="ARBA" id="ARBA00022519"/>
    </source>
</evidence>
<feature type="transmembrane region" description="Helical" evidence="11">
    <location>
        <begin position="125"/>
        <end position="144"/>
    </location>
</feature>
<comment type="subcellular location">
    <subcellularLocation>
        <location evidence="1">Cell membrane</location>
        <topology evidence="1">Multi-pass membrane protein</topology>
    </subcellularLocation>
</comment>
<keyword evidence="2" id="KW-0813">Transport</keyword>
<dbReference type="Pfam" id="PF02653">
    <property type="entry name" value="BPD_transp_2"/>
    <property type="match status" value="1"/>
</dbReference>
<evidence type="ECO:0000256" key="1">
    <source>
        <dbReference type="ARBA" id="ARBA00004651"/>
    </source>
</evidence>
<keyword evidence="13" id="KW-1185">Reference proteome</keyword>
<evidence type="ECO:0000256" key="8">
    <source>
        <dbReference type="ARBA" id="ARBA00023136"/>
    </source>
</evidence>
<evidence type="ECO:0000256" key="5">
    <source>
        <dbReference type="ARBA" id="ARBA00022597"/>
    </source>
</evidence>
<name>A0ABM8G2Z4_9CELL</name>
<evidence type="ECO:0000256" key="3">
    <source>
        <dbReference type="ARBA" id="ARBA00022475"/>
    </source>
</evidence>
<dbReference type="PANTHER" id="PTHR32196:SF32">
    <property type="entry name" value="XYLOSE TRANSPORT SYSTEM PERMEASE PROTEIN XYLH"/>
    <property type="match status" value="1"/>
</dbReference>
<protein>
    <recommendedName>
        <fullName evidence="10">Xylose transport system permease protein XylH</fullName>
    </recommendedName>
</protein>
<evidence type="ECO:0000256" key="7">
    <source>
        <dbReference type="ARBA" id="ARBA00022989"/>
    </source>
</evidence>
<keyword evidence="4" id="KW-0997">Cell inner membrane</keyword>
<proteinExistence type="predicted"/>
<keyword evidence="6 11" id="KW-0812">Transmembrane</keyword>
<feature type="transmembrane region" description="Helical" evidence="11">
    <location>
        <begin position="232"/>
        <end position="250"/>
    </location>
</feature>
<dbReference type="CDD" id="cd06579">
    <property type="entry name" value="TM_PBP1_transp_AraH_like"/>
    <property type="match status" value="1"/>
</dbReference>
<keyword evidence="5" id="KW-0762">Sugar transport</keyword>
<evidence type="ECO:0000313" key="12">
    <source>
        <dbReference type="EMBL" id="BDZ42384.1"/>
    </source>
</evidence>
<keyword evidence="7 11" id="KW-1133">Transmembrane helix</keyword>
<evidence type="ECO:0000256" key="10">
    <source>
        <dbReference type="ARBA" id="ARBA00035686"/>
    </source>
</evidence>
<reference evidence="13" key="1">
    <citation type="journal article" date="2019" name="Int. J. Syst. Evol. Microbiol.">
        <title>The Global Catalogue of Microorganisms (GCM) 10K type strain sequencing project: providing services to taxonomists for standard genome sequencing and annotation.</title>
        <authorList>
            <consortium name="The Broad Institute Genomics Platform"/>
            <consortium name="The Broad Institute Genome Sequencing Center for Infectious Disease"/>
            <person name="Wu L."/>
            <person name="Ma J."/>
        </authorList>
    </citation>
    <scope>NUCLEOTIDE SEQUENCE [LARGE SCALE GENOMIC DNA]</scope>
    <source>
        <strain evidence="13">NBRC 108565</strain>
    </source>
</reference>
<accession>A0ABM8G2Z4</accession>
<dbReference type="PANTHER" id="PTHR32196">
    <property type="entry name" value="ABC TRANSPORTER PERMEASE PROTEIN YPHD-RELATED-RELATED"/>
    <property type="match status" value="1"/>
</dbReference>
<dbReference type="Proteomes" id="UP001321475">
    <property type="component" value="Chromosome"/>
</dbReference>
<evidence type="ECO:0000256" key="11">
    <source>
        <dbReference type="SAM" id="Phobius"/>
    </source>
</evidence>